<dbReference type="Proteomes" id="UP000663844">
    <property type="component" value="Unassembled WGS sequence"/>
</dbReference>
<dbReference type="EMBL" id="CAJOAZ010015230">
    <property type="protein sequence ID" value="CAF4290421.1"/>
    <property type="molecule type" value="Genomic_DNA"/>
</dbReference>
<protein>
    <submittedName>
        <fullName evidence="1">Uncharacterized protein</fullName>
    </submittedName>
</protein>
<reference evidence="1" key="1">
    <citation type="submission" date="2021-02" db="EMBL/GenBank/DDBJ databases">
        <authorList>
            <person name="Nowell W R."/>
        </authorList>
    </citation>
    <scope>NUCLEOTIDE SEQUENCE</scope>
</reference>
<accession>A0A820HAK7</accession>
<name>A0A820HAK7_9BILA</name>
<comment type="caution">
    <text evidence="1">The sequence shown here is derived from an EMBL/GenBank/DDBJ whole genome shotgun (WGS) entry which is preliminary data.</text>
</comment>
<gene>
    <name evidence="1" type="ORF">OXD698_LOCUS45560</name>
</gene>
<evidence type="ECO:0000313" key="2">
    <source>
        <dbReference type="Proteomes" id="UP000663844"/>
    </source>
</evidence>
<proteinExistence type="predicted"/>
<organism evidence="1 2">
    <name type="scientific">Adineta steineri</name>
    <dbReference type="NCBI Taxonomy" id="433720"/>
    <lineage>
        <taxon>Eukaryota</taxon>
        <taxon>Metazoa</taxon>
        <taxon>Spiralia</taxon>
        <taxon>Gnathifera</taxon>
        <taxon>Rotifera</taxon>
        <taxon>Eurotatoria</taxon>
        <taxon>Bdelloidea</taxon>
        <taxon>Adinetida</taxon>
        <taxon>Adinetidae</taxon>
        <taxon>Adineta</taxon>
    </lineage>
</organism>
<sequence length="15" mass="1742">MPNDATREALQFSDF</sequence>
<evidence type="ECO:0000313" key="1">
    <source>
        <dbReference type="EMBL" id="CAF4290421.1"/>
    </source>
</evidence>
<feature type="non-terminal residue" evidence="1">
    <location>
        <position position="15"/>
    </location>
</feature>